<dbReference type="PANTHER" id="PTHR11548">
    <property type="entry name" value="THYMIDYLATE SYNTHASE 1"/>
    <property type="match status" value="1"/>
</dbReference>
<gene>
    <name evidence="8" type="ORF">PCOR1329_LOCUS48839</name>
</gene>
<dbReference type="PROSITE" id="PS00091">
    <property type="entry name" value="THYMIDYLATE_SYNTHASE"/>
    <property type="match status" value="1"/>
</dbReference>
<feature type="region of interest" description="Disordered" evidence="6">
    <location>
        <begin position="1"/>
        <end position="31"/>
    </location>
</feature>
<dbReference type="Proteomes" id="UP001189429">
    <property type="component" value="Unassembled WGS sequence"/>
</dbReference>
<evidence type="ECO:0000256" key="3">
    <source>
        <dbReference type="ARBA" id="ARBA00022679"/>
    </source>
</evidence>
<evidence type="ECO:0000256" key="6">
    <source>
        <dbReference type="SAM" id="MobiDB-lite"/>
    </source>
</evidence>
<evidence type="ECO:0000256" key="2">
    <source>
        <dbReference type="ARBA" id="ARBA00022603"/>
    </source>
</evidence>
<evidence type="ECO:0000256" key="1">
    <source>
        <dbReference type="ARBA" id="ARBA00011947"/>
    </source>
</evidence>
<dbReference type="CDD" id="cd00351">
    <property type="entry name" value="TS_Pyrimidine_HMase"/>
    <property type="match status" value="1"/>
</dbReference>
<protein>
    <recommendedName>
        <fullName evidence="1">thymidylate synthase</fullName>
        <ecNumber evidence="1">2.1.1.45</ecNumber>
    </recommendedName>
</protein>
<dbReference type="Pfam" id="PF00303">
    <property type="entry name" value="Thymidylat_synt"/>
    <property type="match status" value="1"/>
</dbReference>
<dbReference type="InterPro" id="IPR000398">
    <property type="entry name" value="Thymidylate_synthase"/>
</dbReference>
<reference evidence="8" key="1">
    <citation type="submission" date="2023-10" db="EMBL/GenBank/DDBJ databases">
        <authorList>
            <person name="Chen Y."/>
            <person name="Shah S."/>
            <person name="Dougan E. K."/>
            <person name="Thang M."/>
            <person name="Chan C."/>
        </authorList>
    </citation>
    <scope>NUCLEOTIDE SEQUENCE [LARGE SCALE GENOMIC DNA]</scope>
</reference>
<keyword evidence="3" id="KW-0808">Transferase</keyword>
<dbReference type="InterPro" id="IPR045097">
    <property type="entry name" value="Thymidate_synth/dCMP_Mease"/>
</dbReference>
<dbReference type="EMBL" id="CAUYUJ010015908">
    <property type="protein sequence ID" value="CAK0859493.1"/>
    <property type="molecule type" value="Genomic_DNA"/>
</dbReference>
<keyword evidence="2" id="KW-0489">Methyltransferase</keyword>
<accession>A0ABN9UIZ9</accession>
<dbReference type="SUPFAM" id="SSF55831">
    <property type="entry name" value="Thymidylate synthase/dCMP hydroxymethylase"/>
    <property type="match status" value="1"/>
</dbReference>
<dbReference type="InterPro" id="IPR020940">
    <property type="entry name" value="Thymidylate_synthase_AS"/>
</dbReference>
<feature type="domain" description="Thymidylate synthase/dCMP hydroxymethylase" evidence="7">
    <location>
        <begin position="48"/>
        <end position="275"/>
    </location>
</feature>
<dbReference type="EC" id="2.1.1.45" evidence="1"/>
<evidence type="ECO:0000313" key="8">
    <source>
        <dbReference type="EMBL" id="CAK0859493.1"/>
    </source>
</evidence>
<dbReference type="PRINTS" id="PR00108">
    <property type="entry name" value="THYMDSNTHASE"/>
</dbReference>
<name>A0ABN9UIZ9_9DINO</name>
<keyword evidence="4" id="KW-0545">Nucleotide biosynthesis</keyword>
<dbReference type="NCBIfam" id="TIGR03284">
    <property type="entry name" value="thym_sym"/>
    <property type="match status" value="1"/>
</dbReference>
<dbReference type="PANTHER" id="PTHR11548:SF2">
    <property type="entry name" value="THYMIDYLATE SYNTHASE"/>
    <property type="match status" value="1"/>
</dbReference>
<evidence type="ECO:0000313" key="9">
    <source>
        <dbReference type="Proteomes" id="UP001189429"/>
    </source>
</evidence>
<dbReference type="Gene3D" id="3.30.572.10">
    <property type="entry name" value="Thymidylate synthase/dCMP hydroxymethylase domain"/>
    <property type="match status" value="1"/>
</dbReference>
<proteinExistence type="predicted"/>
<comment type="caution">
    <text evidence="8">The sequence shown here is derived from an EMBL/GenBank/DDBJ whole genome shotgun (WGS) entry which is preliminary data.</text>
</comment>
<evidence type="ECO:0000256" key="5">
    <source>
        <dbReference type="PROSITE-ProRule" id="PRU10016"/>
    </source>
</evidence>
<organism evidence="8 9">
    <name type="scientific">Prorocentrum cordatum</name>
    <dbReference type="NCBI Taxonomy" id="2364126"/>
    <lineage>
        <taxon>Eukaryota</taxon>
        <taxon>Sar</taxon>
        <taxon>Alveolata</taxon>
        <taxon>Dinophyceae</taxon>
        <taxon>Prorocentrales</taxon>
        <taxon>Prorocentraceae</taxon>
        <taxon>Prorocentrum</taxon>
    </lineage>
</organism>
<sequence length="275" mass="30569">MPSGRVPSKPDSDSHCTRVAGQRGQENEGRRTAAAGLWRAAAQGGPSQELLWFVKGDTNAKHLSDKGVKIWDANGSREFLDQRGLSHREEGDLGPVYGFQWRHFGAKYVDMHTDYTGQGVDQLAECIRKIKKDPNDRRILLSAWNPADLSLMALPPCHMFCQFYVAGGALSCLMYQRSCDMGLGVPFNIASYSLLTCMMAQVCGLRPGEFIHTLGNAHVYENHVEPLRTQLERTPRPFPLLKVNPDVKDIDGFQASDFELVGYSPHGTIKMDMAV</sequence>
<keyword evidence="9" id="KW-1185">Reference proteome</keyword>
<evidence type="ECO:0000259" key="7">
    <source>
        <dbReference type="Pfam" id="PF00303"/>
    </source>
</evidence>
<feature type="active site" evidence="5">
    <location>
        <position position="157"/>
    </location>
</feature>
<dbReference type="InterPro" id="IPR036926">
    <property type="entry name" value="Thymidate_synth/dCMP_Mease_sf"/>
</dbReference>
<dbReference type="InterPro" id="IPR023451">
    <property type="entry name" value="Thymidate_synth/dCMP_Mease_dom"/>
</dbReference>
<evidence type="ECO:0000256" key="4">
    <source>
        <dbReference type="ARBA" id="ARBA00022727"/>
    </source>
</evidence>